<dbReference type="Gene3D" id="3.30.1490.480">
    <property type="entry name" value="Endolytic murein transglycosylase"/>
    <property type="match status" value="1"/>
</dbReference>
<dbReference type="AlphaFoldDB" id="A6TRM4"/>
<dbReference type="EMBL" id="CP000724">
    <property type="protein sequence ID" value="ABR48842.1"/>
    <property type="molecule type" value="Genomic_DNA"/>
</dbReference>
<gene>
    <name evidence="2" type="ordered locus">Amet_2690</name>
</gene>
<keyword evidence="1" id="KW-0175">Coiled coil</keyword>
<accession>A6TRM4</accession>
<dbReference type="STRING" id="293826.Amet_2690"/>
<evidence type="ECO:0000313" key="2">
    <source>
        <dbReference type="EMBL" id="ABR48842.1"/>
    </source>
</evidence>
<protein>
    <recommendedName>
        <fullName evidence="4">Aminodeoxychorismate lyase</fullName>
    </recommendedName>
</protein>
<proteinExistence type="predicted"/>
<reference evidence="3" key="1">
    <citation type="journal article" date="2016" name="Genome Announc.">
        <title>Complete genome sequence of Alkaliphilus metalliredigens strain QYMF, an alkaliphilic and metal-reducing bacterium isolated from borax-contaminated leachate ponds.</title>
        <authorList>
            <person name="Hwang C."/>
            <person name="Copeland A."/>
            <person name="Lucas S."/>
            <person name="Lapidus A."/>
            <person name="Barry K."/>
            <person name="Detter J.C."/>
            <person name="Glavina Del Rio T."/>
            <person name="Hammon N."/>
            <person name="Israni S."/>
            <person name="Dalin E."/>
            <person name="Tice H."/>
            <person name="Pitluck S."/>
            <person name="Chertkov O."/>
            <person name="Brettin T."/>
            <person name="Bruce D."/>
            <person name="Han C."/>
            <person name="Schmutz J."/>
            <person name="Larimer F."/>
            <person name="Land M.L."/>
            <person name="Hauser L."/>
            <person name="Kyrpides N."/>
            <person name="Mikhailova N."/>
            <person name="Ye Q."/>
            <person name="Zhou J."/>
            <person name="Richardson P."/>
            <person name="Fields M.W."/>
        </authorList>
    </citation>
    <scope>NUCLEOTIDE SEQUENCE [LARGE SCALE GENOMIC DNA]</scope>
    <source>
        <strain evidence="3">QYMF</strain>
    </source>
</reference>
<keyword evidence="3" id="KW-1185">Reference proteome</keyword>
<name>A6TRM4_ALKMQ</name>
<dbReference type="HOGENOM" id="CLU_1718502_0_0_9"/>
<evidence type="ECO:0000256" key="1">
    <source>
        <dbReference type="SAM" id="Coils"/>
    </source>
</evidence>
<sequence length="152" mass="17397">MRSLGSHSLRSMLLGVGIGMVLTASFNLLVNHEGTIIGDVLQPKEIVEEIENNVEKQIEEMKDRLDTTQEKHTQENIQNGEKEKNAFWVTIQPGMSTREIAEYLYENEVILNSDEFIKKVSELQLTRSLKYGKTEIPFESSLEEVLMILKDL</sequence>
<dbReference type="Proteomes" id="UP000001572">
    <property type="component" value="Chromosome"/>
</dbReference>
<evidence type="ECO:0008006" key="4">
    <source>
        <dbReference type="Google" id="ProtNLM"/>
    </source>
</evidence>
<dbReference type="KEGG" id="amt:Amet_2690"/>
<evidence type="ECO:0000313" key="3">
    <source>
        <dbReference type="Proteomes" id="UP000001572"/>
    </source>
</evidence>
<feature type="coiled-coil region" evidence="1">
    <location>
        <begin position="44"/>
        <end position="78"/>
    </location>
</feature>
<organism evidence="2 3">
    <name type="scientific">Alkaliphilus metalliredigens (strain QYMF)</name>
    <dbReference type="NCBI Taxonomy" id="293826"/>
    <lineage>
        <taxon>Bacteria</taxon>
        <taxon>Bacillati</taxon>
        <taxon>Bacillota</taxon>
        <taxon>Clostridia</taxon>
        <taxon>Peptostreptococcales</taxon>
        <taxon>Natronincolaceae</taxon>
        <taxon>Alkaliphilus</taxon>
    </lineage>
</organism>